<proteinExistence type="predicted"/>
<feature type="non-terminal residue" evidence="2">
    <location>
        <position position="1"/>
    </location>
</feature>
<accession>A0A928ZYQ7</accession>
<evidence type="ECO:0000313" key="2">
    <source>
        <dbReference type="EMBL" id="MBE9069964.1"/>
    </source>
</evidence>
<protein>
    <submittedName>
        <fullName evidence="2">Uncharacterized protein</fullName>
    </submittedName>
</protein>
<dbReference type="EMBL" id="JADEXP010000349">
    <property type="protein sequence ID" value="MBE9069964.1"/>
    <property type="molecule type" value="Genomic_DNA"/>
</dbReference>
<evidence type="ECO:0000256" key="1">
    <source>
        <dbReference type="SAM" id="MobiDB-lite"/>
    </source>
</evidence>
<dbReference type="AlphaFoldDB" id="A0A928ZYQ7"/>
<feature type="compositionally biased region" description="Polar residues" evidence="1">
    <location>
        <begin position="1"/>
        <end position="28"/>
    </location>
</feature>
<gene>
    <name evidence="2" type="ORF">IQ260_25310</name>
</gene>
<sequence>GTGLSNFSPDTATPSTELSGTTNNTDTTKYAFDIEGEIEPLESGYVEFERRIN</sequence>
<name>A0A928ZYQ7_LEPEC</name>
<keyword evidence="3" id="KW-1185">Reference proteome</keyword>
<evidence type="ECO:0000313" key="3">
    <source>
        <dbReference type="Proteomes" id="UP000615026"/>
    </source>
</evidence>
<organism evidence="2 3">
    <name type="scientific">Leptolyngbya cf. ectocarpi LEGE 11479</name>
    <dbReference type="NCBI Taxonomy" id="1828722"/>
    <lineage>
        <taxon>Bacteria</taxon>
        <taxon>Bacillati</taxon>
        <taxon>Cyanobacteriota</taxon>
        <taxon>Cyanophyceae</taxon>
        <taxon>Leptolyngbyales</taxon>
        <taxon>Leptolyngbyaceae</taxon>
        <taxon>Leptolyngbya group</taxon>
        <taxon>Leptolyngbya</taxon>
    </lineage>
</organism>
<feature type="region of interest" description="Disordered" evidence="1">
    <location>
        <begin position="1"/>
        <end position="29"/>
    </location>
</feature>
<reference evidence="2" key="1">
    <citation type="submission" date="2020-10" db="EMBL/GenBank/DDBJ databases">
        <authorList>
            <person name="Castelo-Branco R."/>
            <person name="Eusebio N."/>
            <person name="Adriana R."/>
            <person name="Vieira A."/>
            <person name="Brugerolle De Fraissinette N."/>
            <person name="Rezende De Castro R."/>
            <person name="Schneider M.P."/>
            <person name="Vasconcelos V."/>
            <person name="Leao P.N."/>
        </authorList>
    </citation>
    <scope>NUCLEOTIDE SEQUENCE</scope>
    <source>
        <strain evidence="2">LEGE 11479</strain>
    </source>
</reference>
<comment type="caution">
    <text evidence="2">The sequence shown here is derived from an EMBL/GenBank/DDBJ whole genome shotgun (WGS) entry which is preliminary data.</text>
</comment>
<dbReference type="Proteomes" id="UP000615026">
    <property type="component" value="Unassembled WGS sequence"/>
</dbReference>